<protein>
    <submittedName>
        <fullName evidence="2">Uncharacterized protein</fullName>
    </submittedName>
</protein>
<name>A0A226E956_FOLCA</name>
<evidence type="ECO:0000313" key="3">
    <source>
        <dbReference type="Proteomes" id="UP000198287"/>
    </source>
</evidence>
<feature type="transmembrane region" description="Helical" evidence="1">
    <location>
        <begin position="175"/>
        <end position="197"/>
    </location>
</feature>
<keyword evidence="3" id="KW-1185">Reference proteome</keyword>
<evidence type="ECO:0000313" key="2">
    <source>
        <dbReference type="EMBL" id="OXA54132.1"/>
    </source>
</evidence>
<reference evidence="2 3" key="1">
    <citation type="submission" date="2015-12" db="EMBL/GenBank/DDBJ databases">
        <title>The genome of Folsomia candida.</title>
        <authorList>
            <person name="Faddeeva A."/>
            <person name="Derks M.F."/>
            <person name="Anvar Y."/>
            <person name="Smit S."/>
            <person name="Van Straalen N."/>
            <person name="Roelofs D."/>
        </authorList>
    </citation>
    <scope>NUCLEOTIDE SEQUENCE [LARGE SCALE GENOMIC DNA]</scope>
    <source>
        <strain evidence="2 3">VU population</strain>
        <tissue evidence="2">Whole body</tissue>
    </source>
</reference>
<proteinExistence type="predicted"/>
<keyword evidence="1" id="KW-0812">Transmembrane</keyword>
<evidence type="ECO:0000256" key="1">
    <source>
        <dbReference type="SAM" id="Phobius"/>
    </source>
</evidence>
<dbReference type="EMBL" id="LNIX01000005">
    <property type="protein sequence ID" value="OXA54132.1"/>
    <property type="molecule type" value="Genomic_DNA"/>
</dbReference>
<organism evidence="2 3">
    <name type="scientific">Folsomia candida</name>
    <name type="common">Springtail</name>
    <dbReference type="NCBI Taxonomy" id="158441"/>
    <lineage>
        <taxon>Eukaryota</taxon>
        <taxon>Metazoa</taxon>
        <taxon>Ecdysozoa</taxon>
        <taxon>Arthropoda</taxon>
        <taxon>Hexapoda</taxon>
        <taxon>Collembola</taxon>
        <taxon>Entomobryomorpha</taxon>
        <taxon>Isotomoidea</taxon>
        <taxon>Isotomidae</taxon>
        <taxon>Proisotominae</taxon>
        <taxon>Folsomia</taxon>
    </lineage>
</organism>
<dbReference type="Proteomes" id="UP000198287">
    <property type="component" value="Unassembled WGS sequence"/>
</dbReference>
<keyword evidence="1" id="KW-1133">Transmembrane helix</keyword>
<comment type="caution">
    <text evidence="2">The sequence shown here is derived from an EMBL/GenBank/DDBJ whole genome shotgun (WGS) entry which is preliminary data.</text>
</comment>
<gene>
    <name evidence="2" type="ORF">Fcan01_10253</name>
</gene>
<sequence length="238" mass="26505">MTRNKDIIFGSIWPCLEKCDPQNWLGMERNLSTSVTLYSKSGYAGKKRFLRTSQKLNITLFCSHGEQINNLIDLTHIAGINRTYSISGMECIPTPSVRQWESIKILGNVTTTCVELHEDATCGGYSVQVRPGYPYLSTINWWGFHRQKHPPVDVRSISLCGKNCMNDNSTSMTPGWAILLILLAILFVLGFGGYMFFSGIEMYSLPTPVAGSTRSLSTPVPEILTAQGLKGIDIYSHK</sequence>
<dbReference type="AlphaFoldDB" id="A0A226E956"/>
<accession>A0A226E956</accession>
<keyword evidence="1" id="KW-0472">Membrane</keyword>